<dbReference type="OrthoDB" id="272139at2759"/>
<evidence type="ECO:0000256" key="10">
    <source>
        <dbReference type="ARBA" id="ARBA00023180"/>
    </source>
</evidence>
<keyword evidence="9 12" id="KW-0472">Membrane</keyword>
<feature type="transmembrane region" description="Helical" evidence="12">
    <location>
        <begin position="610"/>
        <end position="630"/>
    </location>
</feature>
<feature type="transmembrane region" description="Helical" evidence="12">
    <location>
        <begin position="868"/>
        <end position="889"/>
    </location>
</feature>
<comment type="similarity">
    <text evidence="3">Belongs to the PIGG/PIGN/PIGO family. PIGG subfamily.</text>
</comment>
<dbReference type="GO" id="GO:0051267">
    <property type="term" value="F:CP2 mannose-ethanolamine phosphotransferase activity"/>
    <property type="evidence" value="ECO:0007669"/>
    <property type="project" value="TreeGrafter"/>
</dbReference>
<gene>
    <name evidence="15" type="ORF">SARC_01552</name>
</gene>
<comment type="subcellular location">
    <subcellularLocation>
        <location evidence="1">Endoplasmic reticulum membrane</location>
        <topology evidence="1">Multi-pass membrane protein</topology>
    </subcellularLocation>
</comment>
<keyword evidence="13" id="KW-0732">Signal</keyword>
<dbReference type="SUPFAM" id="SSF53649">
    <property type="entry name" value="Alkaline phosphatase-like"/>
    <property type="match status" value="1"/>
</dbReference>
<evidence type="ECO:0000256" key="11">
    <source>
        <dbReference type="SAM" id="MobiDB-lite"/>
    </source>
</evidence>
<feature type="transmembrane region" description="Helical" evidence="12">
    <location>
        <begin position="1122"/>
        <end position="1145"/>
    </location>
</feature>
<dbReference type="Proteomes" id="UP000054560">
    <property type="component" value="Unassembled WGS sequence"/>
</dbReference>
<feature type="transmembrane region" description="Helical" evidence="12">
    <location>
        <begin position="558"/>
        <end position="578"/>
    </location>
</feature>
<evidence type="ECO:0000256" key="12">
    <source>
        <dbReference type="SAM" id="Phobius"/>
    </source>
</evidence>
<evidence type="ECO:0000256" key="4">
    <source>
        <dbReference type="ARBA" id="ARBA00022502"/>
    </source>
</evidence>
<evidence type="ECO:0000313" key="15">
    <source>
        <dbReference type="EMBL" id="KNC86290.1"/>
    </source>
</evidence>
<organism evidence="15 16">
    <name type="scientific">Sphaeroforma arctica JP610</name>
    <dbReference type="NCBI Taxonomy" id="667725"/>
    <lineage>
        <taxon>Eukaryota</taxon>
        <taxon>Ichthyosporea</taxon>
        <taxon>Ichthyophonida</taxon>
        <taxon>Sphaeroforma</taxon>
    </lineage>
</organism>
<feature type="transmembrane region" description="Helical" evidence="12">
    <location>
        <begin position="475"/>
        <end position="496"/>
    </location>
</feature>
<dbReference type="GO" id="GO:0006506">
    <property type="term" value="P:GPI anchor biosynthetic process"/>
    <property type="evidence" value="ECO:0007669"/>
    <property type="project" value="UniProtKB-UniPathway"/>
</dbReference>
<feature type="transmembrane region" description="Helical" evidence="12">
    <location>
        <begin position="1083"/>
        <end position="1107"/>
    </location>
</feature>
<dbReference type="RefSeq" id="XP_014160192.1">
    <property type="nucleotide sequence ID" value="XM_014304717.1"/>
</dbReference>
<keyword evidence="10" id="KW-0325">Glycoprotein</keyword>
<dbReference type="GeneID" id="25902056"/>
<keyword evidence="6 12" id="KW-0812">Transmembrane</keyword>
<reference evidence="15 16" key="1">
    <citation type="submission" date="2011-02" db="EMBL/GenBank/DDBJ databases">
        <title>The Genome Sequence of Sphaeroforma arctica JP610.</title>
        <authorList>
            <consortium name="The Broad Institute Genome Sequencing Platform"/>
            <person name="Russ C."/>
            <person name="Cuomo C."/>
            <person name="Young S.K."/>
            <person name="Zeng Q."/>
            <person name="Gargeya S."/>
            <person name="Alvarado L."/>
            <person name="Berlin A."/>
            <person name="Chapman S.B."/>
            <person name="Chen Z."/>
            <person name="Freedman E."/>
            <person name="Gellesch M."/>
            <person name="Goldberg J."/>
            <person name="Griggs A."/>
            <person name="Gujja S."/>
            <person name="Heilman E."/>
            <person name="Heiman D."/>
            <person name="Howarth C."/>
            <person name="Mehta T."/>
            <person name="Neiman D."/>
            <person name="Pearson M."/>
            <person name="Roberts A."/>
            <person name="Saif S."/>
            <person name="Shea T."/>
            <person name="Shenoy N."/>
            <person name="Sisk P."/>
            <person name="Stolte C."/>
            <person name="Sykes S."/>
            <person name="White J."/>
            <person name="Yandava C."/>
            <person name="Burger G."/>
            <person name="Gray M.W."/>
            <person name="Holland P.W.H."/>
            <person name="King N."/>
            <person name="Lang F.B.F."/>
            <person name="Roger A.J."/>
            <person name="Ruiz-Trillo I."/>
            <person name="Haas B."/>
            <person name="Nusbaum C."/>
            <person name="Birren B."/>
        </authorList>
    </citation>
    <scope>NUCLEOTIDE SEQUENCE [LARGE SCALE GENOMIC DNA]</scope>
    <source>
        <strain evidence="15 16">JP610</strain>
    </source>
</reference>
<feature type="chain" id="PRO_5005539315" description="GPI ethanolamine phosphate transferase 2 C-terminal domain-containing protein" evidence="13">
    <location>
        <begin position="19"/>
        <end position="1148"/>
    </location>
</feature>
<feature type="transmembrane region" description="Helical" evidence="12">
    <location>
        <begin position="829"/>
        <end position="847"/>
    </location>
</feature>
<feature type="transmembrane region" description="Helical" evidence="12">
    <location>
        <begin position="1040"/>
        <end position="1062"/>
    </location>
</feature>
<feature type="compositionally biased region" description="Basic and acidic residues" evidence="11">
    <location>
        <begin position="793"/>
        <end position="806"/>
    </location>
</feature>
<evidence type="ECO:0000256" key="1">
    <source>
        <dbReference type="ARBA" id="ARBA00004477"/>
    </source>
</evidence>
<comment type="pathway">
    <text evidence="2">Glycolipid biosynthesis; glycosylphosphatidylinositol-anchor biosynthesis.</text>
</comment>
<evidence type="ECO:0000256" key="6">
    <source>
        <dbReference type="ARBA" id="ARBA00022692"/>
    </source>
</evidence>
<feature type="region of interest" description="Disordered" evidence="11">
    <location>
        <begin position="787"/>
        <end position="811"/>
    </location>
</feature>
<accession>A0A0L0GBB5</accession>
<feature type="transmembrane region" description="Helical" evidence="12">
    <location>
        <begin position="677"/>
        <end position="698"/>
    </location>
</feature>
<evidence type="ECO:0000256" key="7">
    <source>
        <dbReference type="ARBA" id="ARBA00022824"/>
    </source>
</evidence>
<dbReference type="EMBL" id="KQ241659">
    <property type="protein sequence ID" value="KNC86290.1"/>
    <property type="molecule type" value="Genomic_DNA"/>
</dbReference>
<keyword evidence="4" id="KW-0337">GPI-anchor biosynthesis</keyword>
<keyword evidence="5" id="KW-0808">Transferase</keyword>
<dbReference type="eggNOG" id="KOG2125">
    <property type="taxonomic scope" value="Eukaryota"/>
</dbReference>
<feature type="transmembrane region" description="Helical" evidence="12">
    <location>
        <begin position="751"/>
        <end position="769"/>
    </location>
</feature>
<dbReference type="InterPro" id="IPR002591">
    <property type="entry name" value="Phosphodiest/P_Trfase"/>
</dbReference>
<feature type="region of interest" description="Disordered" evidence="11">
    <location>
        <begin position="503"/>
        <end position="523"/>
    </location>
</feature>
<feature type="domain" description="GPI ethanolamine phosphate transferase 2 C-terminal" evidence="14">
    <location>
        <begin position="647"/>
        <end position="771"/>
    </location>
</feature>
<feature type="region of interest" description="Disordered" evidence="11">
    <location>
        <begin position="420"/>
        <end position="439"/>
    </location>
</feature>
<evidence type="ECO:0000256" key="9">
    <source>
        <dbReference type="ARBA" id="ARBA00023136"/>
    </source>
</evidence>
<evidence type="ECO:0000313" key="16">
    <source>
        <dbReference type="Proteomes" id="UP000054560"/>
    </source>
</evidence>
<dbReference type="CDD" id="cd16024">
    <property type="entry name" value="GPI_EPT_2"/>
    <property type="match status" value="1"/>
</dbReference>
<dbReference type="InterPro" id="IPR017850">
    <property type="entry name" value="Alkaline_phosphatase_core_sf"/>
</dbReference>
<evidence type="ECO:0000256" key="5">
    <source>
        <dbReference type="ARBA" id="ARBA00022679"/>
    </source>
</evidence>
<dbReference type="AlphaFoldDB" id="A0A0L0GBB5"/>
<evidence type="ECO:0000259" key="14">
    <source>
        <dbReference type="Pfam" id="PF19316"/>
    </source>
</evidence>
<feature type="domain" description="GPI ethanolamine phosphate transferase 2 C-terminal" evidence="14">
    <location>
        <begin position="886"/>
        <end position="1131"/>
    </location>
</feature>
<keyword evidence="8 12" id="KW-1133">Transmembrane helix</keyword>
<keyword evidence="16" id="KW-1185">Reference proteome</keyword>
<evidence type="ECO:0000256" key="2">
    <source>
        <dbReference type="ARBA" id="ARBA00004687"/>
    </source>
</evidence>
<sequence length="1148" mass="128059">MRALAAAILLCVCIVAQTISVAQFLLAFFPSKPPLEGNASVASAPGPPPVSYEDSVLSQSLNVSTGLGYNTKYGRVVLMVVDALRSDFVFDNDSPFDHVRKFQEKGQATSYVAKARMPTVTLPRLKALITGGIPGFIDLAFNLDSSELKMDNLIYQFDKLGKRLVHYGDDTWLKMFPREFSRFEGTNSFFVADYTEVDNNVTRHIDSELVAPDWHVLILHYLGVDHIGHLMGPQSPLLPPKLSEMDAIIERITRGCAIADQAHPKRLPTLFVILGDHGMTSAGNHGGNSDLEISTALLFITPSQSTHTNDTDANTKTGDYIFRPSTVDQTDIVPTIAALFGLPIPQESVGIGIQSFLSEHLTRTERLRFAQCNTFQMLRFLHVSNAVVGQKLVELSEAYDRAVVLHAQYLEYVATMAEDTDGSETANRAQNRDGNGNSDRESELFVNILTRYEEIMQTLHEEALQAFTGYVEFDMIRSVCLLTVALVVLVISYASFSAASDKTQNHYTPTDAQPTTHKQASIRTDSGRTRVVSGADIATIELINVQVFVRSALISSGVWLALLLSRSVWSLGVGYAVAQSSLHGFERLSNALKWWDVGDSFDFLSSSMDIAWTWMMLYIIVLLCSVGIGIHRSSDCESIWLVMRRWYRTTNAPLCIAVCVHAMMMFSTSFVEEEHEIIYYTLSTAHTYQAFAVLLEFFKSQQRLQRNHFSRFIPPFALMIATRILRAYNQTGDKWRGSPDMRVWLERDEHAILYAVLVGLSMVCVAGVSNKIDIPSRKSHRNLAHQAALTGKNDMREKGDRSRTAEKNTSSVGMTAITRTHPWSKNLDVCWTIVCLYACLCAFVYHMKSSGLYDKLRLKSLSNGPHNVIDRMVGMMVAGLVDICGWLIGNSIVRIAQIGFFFIASASVIAAMRCILRFQMKPTTSDRLNEGLLAALINDVLCVLVLLALLLHRTHNLPLIPLQLVQFWALRKWASSMMRFRPTLPTVKGDNFEHRLTTMVVFLTFWLGRGAFFQYGNSGKISTIDISGAYTGLSEYGGPVYTGTLTLFITYTGVLMWTLALIPILSWDDDRPSHQKLSFSKRILMAAVTNLCAQTTLMVTISMATFVLRHHLFAWSVMAPRYLYMFAEAILGALTTLLYLACAFASGR</sequence>
<evidence type="ECO:0000256" key="13">
    <source>
        <dbReference type="SAM" id="SignalP"/>
    </source>
</evidence>
<dbReference type="InterPro" id="IPR039527">
    <property type="entry name" value="PIGG/GPI7"/>
</dbReference>
<dbReference type="InterPro" id="IPR037674">
    <property type="entry name" value="PIG-G_N"/>
</dbReference>
<keyword evidence="7" id="KW-0256">Endoplasmic reticulum</keyword>
<evidence type="ECO:0000256" key="3">
    <source>
        <dbReference type="ARBA" id="ARBA00005315"/>
    </source>
</evidence>
<dbReference type="STRING" id="667725.A0A0L0GBB5"/>
<dbReference type="UniPathway" id="UPA00196"/>
<feature type="transmembrane region" description="Helical" evidence="12">
    <location>
        <begin position="895"/>
        <end position="916"/>
    </location>
</feature>
<dbReference type="PANTHER" id="PTHR23072">
    <property type="entry name" value="PHOSPHATIDYLINOSITOL GLYCAN-RELATED"/>
    <property type="match status" value="1"/>
</dbReference>
<name>A0A0L0GBB5_9EUKA</name>
<evidence type="ECO:0000256" key="8">
    <source>
        <dbReference type="ARBA" id="ARBA00022989"/>
    </source>
</evidence>
<dbReference type="Pfam" id="PF19316">
    <property type="entry name" value="PIGO_PIGG"/>
    <property type="match status" value="2"/>
</dbReference>
<feature type="transmembrane region" description="Helical" evidence="12">
    <location>
        <begin position="928"/>
        <end position="951"/>
    </location>
</feature>
<feature type="transmembrane region" description="Helical" evidence="12">
    <location>
        <begin position="651"/>
        <end position="671"/>
    </location>
</feature>
<dbReference type="GO" id="GO:0005789">
    <property type="term" value="C:endoplasmic reticulum membrane"/>
    <property type="evidence" value="ECO:0007669"/>
    <property type="project" value="UniProtKB-SubCell"/>
</dbReference>
<dbReference type="Pfam" id="PF01663">
    <property type="entry name" value="Phosphodiest"/>
    <property type="match status" value="1"/>
</dbReference>
<dbReference type="Gene3D" id="3.40.720.10">
    <property type="entry name" value="Alkaline Phosphatase, subunit A"/>
    <property type="match status" value="1"/>
</dbReference>
<dbReference type="InterPro" id="IPR045687">
    <property type="entry name" value="PIGG/GPI7_C"/>
</dbReference>
<dbReference type="PANTHER" id="PTHR23072:SF0">
    <property type="entry name" value="GPI ETHANOLAMINE PHOSPHATE TRANSFERASE 2"/>
    <property type="match status" value="1"/>
</dbReference>
<protein>
    <recommendedName>
        <fullName evidence="14">GPI ethanolamine phosphate transferase 2 C-terminal domain-containing protein</fullName>
    </recommendedName>
</protein>
<feature type="signal peptide" evidence="13">
    <location>
        <begin position="1"/>
        <end position="18"/>
    </location>
</feature>
<feature type="compositionally biased region" description="Polar residues" evidence="11">
    <location>
        <begin position="423"/>
        <end position="437"/>
    </location>
</feature>
<proteinExistence type="inferred from homology"/>